<keyword evidence="3 6" id="KW-0812">Transmembrane</keyword>
<sequence>MKTLHGRAVPANDINMFLVIHFWGLTFLFTKLGLKSLDPLSFANLRMASAALVLMIMAAFTAGHHKQVRMDFREHLLAVGLGLLGMACFPFCFSLAMNYTSAANAGLIFGTTPVAVALISRLIGMERLNKMQWAGLLLSFAGIAVILLPRGANFSFTSLKGDMLMTAAMLNWALYTVANRFVPSTRSALKFTAYGAIWGAVSLSLLSFNTLASLPVAEIKPESWLGGLCAGVLGTALSYVIWNNTVRNMGPAKTAVYLNLVPLIAAVSGFFLLNESLGRQHLAAVCLIVPGVLMTRGSRGPLPETGKNGKGT</sequence>
<feature type="transmembrane region" description="Helical" evidence="6">
    <location>
        <begin position="12"/>
        <end position="30"/>
    </location>
</feature>
<feature type="domain" description="EamA" evidence="7">
    <location>
        <begin position="14"/>
        <end position="147"/>
    </location>
</feature>
<evidence type="ECO:0000313" key="9">
    <source>
        <dbReference type="Proteomes" id="UP000525298"/>
    </source>
</evidence>
<dbReference type="AlphaFoldDB" id="A0A7W0HLW9"/>
<feature type="transmembrane region" description="Helical" evidence="6">
    <location>
        <begin position="164"/>
        <end position="182"/>
    </location>
</feature>
<feature type="domain" description="EamA" evidence="7">
    <location>
        <begin position="160"/>
        <end position="295"/>
    </location>
</feature>
<dbReference type="PANTHER" id="PTHR32322">
    <property type="entry name" value="INNER MEMBRANE TRANSPORTER"/>
    <property type="match status" value="1"/>
</dbReference>
<feature type="transmembrane region" description="Helical" evidence="6">
    <location>
        <begin position="223"/>
        <end position="242"/>
    </location>
</feature>
<comment type="subcellular location">
    <subcellularLocation>
        <location evidence="1">Membrane</location>
        <topology evidence="1">Multi-pass membrane protein</topology>
    </subcellularLocation>
</comment>
<keyword evidence="5 6" id="KW-0472">Membrane</keyword>
<dbReference type="Proteomes" id="UP000525298">
    <property type="component" value="Unassembled WGS sequence"/>
</dbReference>
<dbReference type="EMBL" id="JACDUS010000012">
    <property type="protein sequence ID" value="MBA2882767.1"/>
    <property type="molecule type" value="Genomic_DNA"/>
</dbReference>
<dbReference type="InterPro" id="IPR050638">
    <property type="entry name" value="AA-Vitamin_Transporters"/>
</dbReference>
<dbReference type="InterPro" id="IPR037185">
    <property type="entry name" value="EmrE-like"/>
</dbReference>
<keyword evidence="9" id="KW-1185">Reference proteome</keyword>
<comment type="caution">
    <text evidence="8">The sequence shown here is derived from an EMBL/GenBank/DDBJ whole genome shotgun (WGS) entry which is preliminary data.</text>
</comment>
<proteinExistence type="inferred from homology"/>
<evidence type="ECO:0000256" key="5">
    <source>
        <dbReference type="ARBA" id="ARBA00023136"/>
    </source>
</evidence>
<dbReference type="PANTHER" id="PTHR32322:SF2">
    <property type="entry name" value="EAMA DOMAIN-CONTAINING PROTEIN"/>
    <property type="match status" value="1"/>
</dbReference>
<evidence type="ECO:0000256" key="4">
    <source>
        <dbReference type="ARBA" id="ARBA00022989"/>
    </source>
</evidence>
<evidence type="ECO:0000256" key="3">
    <source>
        <dbReference type="ARBA" id="ARBA00022692"/>
    </source>
</evidence>
<evidence type="ECO:0000256" key="1">
    <source>
        <dbReference type="ARBA" id="ARBA00004141"/>
    </source>
</evidence>
<accession>A0A7W0HLW9</accession>
<evidence type="ECO:0000256" key="6">
    <source>
        <dbReference type="SAM" id="Phobius"/>
    </source>
</evidence>
<dbReference type="InterPro" id="IPR000620">
    <property type="entry name" value="EamA_dom"/>
</dbReference>
<feature type="transmembrane region" description="Helical" evidence="6">
    <location>
        <begin position="254"/>
        <end position="273"/>
    </location>
</feature>
<dbReference type="SUPFAM" id="SSF103481">
    <property type="entry name" value="Multidrug resistance efflux transporter EmrE"/>
    <property type="match status" value="2"/>
</dbReference>
<organism evidence="8 9">
    <name type="scientific">Desulfosalsimonas propionicica</name>
    <dbReference type="NCBI Taxonomy" id="332175"/>
    <lineage>
        <taxon>Bacteria</taxon>
        <taxon>Pseudomonadati</taxon>
        <taxon>Thermodesulfobacteriota</taxon>
        <taxon>Desulfobacteria</taxon>
        <taxon>Desulfobacterales</taxon>
        <taxon>Desulfosalsimonadaceae</taxon>
        <taxon>Desulfosalsimonas</taxon>
    </lineage>
</organism>
<protein>
    <submittedName>
        <fullName evidence="8">Drug/metabolite transporter (DMT)-like permease</fullName>
    </submittedName>
</protein>
<feature type="transmembrane region" description="Helical" evidence="6">
    <location>
        <begin position="135"/>
        <end position="152"/>
    </location>
</feature>
<evidence type="ECO:0000256" key="2">
    <source>
        <dbReference type="ARBA" id="ARBA00007362"/>
    </source>
</evidence>
<feature type="transmembrane region" description="Helical" evidence="6">
    <location>
        <begin position="42"/>
        <end position="63"/>
    </location>
</feature>
<evidence type="ECO:0000259" key="7">
    <source>
        <dbReference type="Pfam" id="PF00892"/>
    </source>
</evidence>
<evidence type="ECO:0000313" key="8">
    <source>
        <dbReference type="EMBL" id="MBA2882767.1"/>
    </source>
</evidence>
<dbReference type="GO" id="GO:0016020">
    <property type="term" value="C:membrane"/>
    <property type="evidence" value="ECO:0007669"/>
    <property type="project" value="UniProtKB-SubCell"/>
</dbReference>
<feature type="transmembrane region" description="Helical" evidence="6">
    <location>
        <begin position="75"/>
        <end position="96"/>
    </location>
</feature>
<dbReference type="Gene3D" id="1.10.3730.20">
    <property type="match status" value="1"/>
</dbReference>
<dbReference type="Pfam" id="PF00892">
    <property type="entry name" value="EamA"/>
    <property type="match status" value="2"/>
</dbReference>
<name>A0A7W0HLW9_9BACT</name>
<dbReference type="RefSeq" id="WP_181552390.1">
    <property type="nucleotide sequence ID" value="NZ_JACDUS010000012.1"/>
</dbReference>
<reference evidence="8 9" key="1">
    <citation type="submission" date="2020-07" db="EMBL/GenBank/DDBJ databases">
        <title>Genomic Encyclopedia of Type Strains, Phase IV (KMG-IV): sequencing the most valuable type-strain genomes for metagenomic binning, comparative biology and taxonomic classification.</title>
        <authorList>
            <person name="Goeker M."/>
        </authorList>
    </citation>
    <scope>NUCLEOTIDE SEQUENCE [LARGE SCALE GENOMIC DNA]</scope>
    <source>
        <strain evidence="8 9">DSM 17721</strain>
    </source>
</reference>
<feature type="transmembrane region" description="Helical" evidence="6">
    <location>
        <begin position="102"/>
        <end position="123"/>
    </location>
</feature>
<gene>
    <name evidence="8" type="ORF">HNR65_003122</name>
</gene>
<comment type="similarity">
    <text evidence="2">Belongs to the EamA transporter family.</text>
</comment>
<keyword evidence="4 6" id="KW-1133">Transmembrane helix</keyword>
<feature type="transmembrane region" description="Helical" evidence="6">
    <location>
        <begin position="194"/>
        <end position="217"/>
    </location>
</feature>